<evidence type="ECO:0000313" key="7">
    <source>
        <dbReference type="EMBL" id="SDE76492.1"/>
    </source>
</evidence>
<sequence>MQQRSRLALATATAAVLTGGLLTFTATTATAADSTTVAQADFNGDGIGDVAFSAAGAYVSGLKNAGQVVVLYGTPTGVGAAKRSVLSQDSAGVPGGSEKGDAFGSETAYGDFNHDGYDDLAVGTPHEKVSGDTDGGTVAVLWGSANGLTGKGVTVPDPAASSHDLWGKYLAAGDFDGDGRDDLAVANSSSTVYVYKGGITASGAAGTARSTVKPPVQSGGDTGPLNLTAGDVNGDGRTDLVVDGFETDSEYGWNANYFLPGTASGPSTAAAEKLRPGVITAIGDVNGDGYGDIVSGAYWDHRTADGTTIPNSTDGGRAHLTYGSATGPAGTATLTQDTGNVPGGSEKGDFFAAELDLGDINGDGYQDLVVGAPGEDLGGVEDTGALTVLYGSASGIDTTSGAQFFAQSTAGVPGGDEEYDSLGTDVKLDDVNGDGRADLIAGSWENAGNGSVLLLPSDGTRIVTTGSRTISPSAAGVATTGTPNFGANFAD</sequence>
<reference evidence="8" key="2">
    <citation type="submission" date="2022-10" db="EMBL/GenBank/DDBJ databases">
        <title>The complete genomes of actinobacterial strains from the NBC collection.</title>
        <authorList>
            <person name="Joergensen T.S."/>
            <person name="Alvarez Arevalo M."/>
            <person name="Sterndorff E.B."/>
            <person name="Faurdal D."/>
            <person name="Vuksanovic O."/>
            <person name="Mourched A.-S."/>
            <person name="Charusanti P."/>
            <person name="Shaw S."/>
            <person name="Blin K."/>
            <person name="Weber T."/>
        </authorList>
    </citation>
    <scope>NUCLEOTIDE SEQUENCE</scope>
    <source>
        <strain evidence="8">NBC_00489</strain>
    </source>
</reference>
<evidence type="ECO:0000256" key="5">
    <source>
        <dbReference type="SAM" id="MobiDB-lite"/>
    </source>
</evidence>
<evidence type="ECO:0000256" key="1">
    <source>
        <dbReference type="ARBA" id="ARBA00022729"/>
    </source>
</evidence>
<protein>
    <submittedName>
        <fullName evidence="7">FG-GAP repeat-containing protein</fullName>
    </submittedName>
    <submittedName>
        <fullName evidence="8">FG-GAP-like repeat-containing protein</fullName>
    </submittedName>
</protein>
<dbReference type="SMART" id="SM00191">
    <property type="entry name" value="Int_alpha"/>
    <property type="match status" value="6"/>
</dbReference>
<dbReference type="PROSITE" id="PS51470">
    <property type="entry name" value="FG_GAP"/>
    <property type="match status" value="2"/>
</dbReference>
<dbReference type="SUPFAM" id="SSF69318">
    <property type="entry name" value="Integrin alpha N-terminal domain"/>
    <property type="match status" value="1"/>
</dbReference>
<organism evidence="7 9">
    <name type="scientific">Streptomyces griseoaurantiacus</name>
    <dbReference type="NCBI Taxonomy" id="68213"/>
    <lineage>
        <taxon>Bacteria</taxon>
        <taxon>Bacillati</taxon>
        <taxon>Actinomycetota</taxon>
        <taxon>Actinomycetes</taxon>
        <taxon>Kitasatosporales</taxon>
        <taxon>Streptomycetaceae</taxon>
        <taxon>Streptomyces</taxon>
        <taxon>Streptomyces aurantiacus group</taxon>
    </lineage>
</organism>
<evidence type="ECO:0000256" key="4">
    <source>
        <dbReference type="ARBA" id="ARBA00023180"/>
    </source>
</evidence>
<accession>A0A1G7FKT3</accession>
<dbReference type="GO" id="GO:0007155">
    <property type="term" value="P:cell adhesion"/>
    <property type="evidence" value="ECO:0007669"/>
    <property type="project" value="InterPro"/>
</dbReference>
<evidence type="ECO:0000313" key="8">
    <source>
        <dbReference type="EMBL" id="WUR38417.1"/>
    </source>
</evidence>
<evidence type="ECO:0000313" key="10">
    <source>
        <dbReference type="Proteomes" id="UP001432161"/>
    </source>
</evidence>
<keyword evidence="3" id="KW-0378">Hydrolase</keyword>
<dbReference type="Gene3D" id="2.130.10.130">
    <property type="entry name" value="Integrin alpha, N-terminal"/>
    <property type="match status" value="3"/>
</dbReference>
<name>A0A1G7FKT3_9ACTN</name>
<dbReference type="EMBL" id="FNAX01000003">
    <property type="protein sequence ID" value="SDE76492.1"/>
    <property type="molecule type" value="Genomic_DNA"/>
</dbReference>
<dbReference type="Pfam" id="PF13517">
    <property type="entry name" value="FG-GAP_3"/>
    <property type="match status" value="1"/>
</dbReference>
<evidence type="ECO:0000313" key="9">
    <source>
        <dbReference type="Proteomes" id="UP000198614"/>
    </source>
</evidence>
<dbReference type="GO" id="GO:0016787">
    <property type="term" value="F:hydrolase activity"/>
    <property type="evidence" value="ECO:0007669"/>
    <property type="project" value="UniProtKB-KW"/>
</dbReference>
<feature type="region of interest" description="Disordered" evidence="5">
    <location>
        <begin position="205"/>
        <end position="232"/>
    </location>
</feature>
<dbReference type="Pfam" id="PF01839">
    <property type="entry name" value="FG-GAP"/>
    <property type="match status" value="3"/>
</dbReference>
<dbReference type="Proteomes" id="UP000198614">
    <property type="component" value="Unassembled WGS sequence"/>
</dbReference>
<feature type="chain" id="PRO_5011626284" evidence="6">
    <location>
        <begin position="32"/>
        <end position="491"/>
    </location>
</feature>
<dbReference type="PRINTS" id="PR01185">
    <property type="entry name" value="INTEGRINA"/>
</dbReference>
<dbReference type="InterPro" id="IPR013517">
    <property type="entry name" value="FG-GAP"/>
</dbReference>
<keyword evidence="4" id="KW-0325">Glycoprotein</keyword>
<reference evidence="7 9" key="1">
    <citation type="submission" date="2016-10" db="EMBL/GenBank/DDBJ databases">
        <authorList>
            <person name="de Groot N.N."/>
        </authorList>
    </citation>
    <scope>NUCLEOTIDE SEQUENCE [LARGE SCALE GENOMIC DNA]</scope>
    <source>
        <strain evidence="7 9">CGMCC 4.1859</strain>
    </source>
</reference>
<dbReference type="OrthoDB" id="344301at2"/>
<evidence type="ECO:0000256" key="3">
    <source>
        <dbReference type="ARBA" id="ARBA00022801"/>
    </source>
</evidence>
<keyword evidence="1 6" id="KW-0732">Signal</keyword>
<dbReference type="InterPro" id="IPR000413">
    <property type="entry name" value="Integrin_alpha"/>
</dbReference>
<dbReference type="InterPro" id="IPR013519">
    <property type="entry name" value="Int_alpha_beta-p"/>
</dbReference>
<evidence type="ECO:0000256" key="2">
    <source>
        <dbReference type="ARBA" id="ARBA00022737"/>
    </source>
</evidence>
<dbReference type="InterPro" id="IPR028994">
    <property type="entry name" value="Integrin_alpha_N"/>
</dbReference>
<keyword evidence="10" id="KW-1185">Reference proteome</keyword>
<dbReference type="PANTHER" id="PTHR23221">
    <property type="entry name" value="GLYCOSYLPHOSPHATIDYLINOSITOL PHOSPHOLIPASE D"/>
    <property type="match status" value="1"/>
</dbReference>
<dbReference type="GO" id="GO:0008305">
    <property type="term" value="C:integrin complex"/>
    <property type="evidence" value="ECO:0007669"/>
    <property type="project" value="InterPro"/>
</dbReference>
<keyword evidence="2" id="KW-0677">Repeat</keyword>
<dbReference type="Proteomes" id="UP001432161">
    <property type="component" value="Chromosome"/>
</dbReference>
<dbReference type="EMBL" id="CP108330">
    <property type="protein sequence ID" value="WUR38417.1"/>
    <property type="molecule type" value="Genomic_DNA"/>
</dbReference>
<gene>
    <name evidence="8" type="ORF">OHN36_15155</name>
    <name evidence="7" type="ORF">SAMN05216260_103427</name>
</gene>
<evidence type="ECO:0000256" key="6">
    <source>
        <dbReference type="SAM" id="SignalP"/>
    </source>
</evidence>
<dbReference type="PANTHER" id="PTHR23221:SF7">
    <property type="entry name" value="PHOSPHATIDYLINOSITOL-GLYCAN-SPECIFIC PHOSPHOLIPASE D"/>
    <property type="match status" value="1"/>
</dbReference>
<feature type="signal peptide" evidence="6">
    <location>
        <begin position="1"/>
        <end position="31"/>
    </location>
</feature>
<proteinExistence type="predicted"/>
<dbReference type="AlphaFoldDB" id="A0A1G7FKT3"/>